<dbReference type="InterPro" id="IPR029069">
    <property type="entry name" value="HotDog_dom_sf"/>
</dbReference>
<evidence type="ECO:0000313" key="4">
    <source>
        <dbReference type="EMBL" id="KJA28291.1"/>
    </source>
</evidence>
<dbReference type="PANTHER" id="PTHR31793">
    <property type="entry name" value="4-HYDROXYBENZOYL-COA THIOESTERASE FAMILY MEMBER"/>
    <property type="match status" value="1"/>
</dbReference>
<accession>A0A0D2PIK7</accession>
<dbReference type="OrthoDB" id="2420454at2759"/>
<evidence type="ECO:0000313" key="5">
    <source>
        <dbReference type="Proteomes" id="UP000054270"/>
    </source>
</evidence>
<reference evidence="5" key="1">
    <citation type="submission" date="2014-04" db="EMBL/GenBank/DDBJ databases">
        <title>Evolutionary Origins and Diversification of the Mycorrhizal Mutualists.</title>
        <authorList>
            <consortium name="DOE Joint Genome Institute"/>
            <consortium name="Mycorrhizal Genomics Consortium"/>
            <person name="Kohler A."/>
            <person name="Kuo A."/>
            <person name="Nagy L.G."/>
            <person name="Floudas D."/>
            <person name="Copeland A."/>
            <person name="Barry K.W."/>
            <person name="Cichocki N."/>
            <person name="Veneault-Fourrey C."/>
            <person name="LaButti K."/>
            <person name="Lindquist E.A."/>
            <person name="Lipzen A."/>
            <person name="Lundell T."/>
            <person name="Morin E."/>
            <person name="Murat C."/>
            <person name="Riley R."/>
            <person name="Ohm R."/>
            <person name="Sun H."/>
            <person name="Tunlid A."/>
            <person name="Henrissat B."/>
            <person name="Grigoriev I.V."/>
            <person name="Hibbett D.S."/>
            <person name="Martin F."/>
        </authorList>
    </citation>
    <scope>NUCLEOTIDE SEQUENCE [LARGE SCALE GENOMIC DNA]</scope>
    <source>
        <strain evidence="5">FD-334 SS-4</strain>
    </source>
</reference>
<organism evidence="4 5">
    <name type="scientific">Hypholoma sublateritium (strain FD-334 SS-4)</name>
    <dbReference type="NCBI Taxonomy" id="945553"/>
    <lineage>
        <taxon>Eukaryota</taxon>
        <taxon>Fungi</taxon>
        <taxon>Dikarya</taxon>
        <taxon>Basidiomycota</taxon>
        <taxon>Agaricomycotina</taxon>
        <taxon>Agaricomycetes</taxon>
        <taxon>Agaricomycetidae</taxon>
        <taxon>Agaricales</taxon>
        <taxon>Agaricineae</taxon>
        <taxon>Strophariaceae</taxon>
        <taxon>Hypholoma</taxon>
    </lineage>
</organism>
<evidence type="ECO:0000256" key="1">
    <source>
        <dbReference type="ARBA" id="ARBA00005953"/>
    </source>
</evidence>
<feature type="domain" description="Thioesterase" evidence="3">
    <location>
        <begin position="34"/>
        <end position="112"/>
    </location>
</feature>
<dbReference type="AlphaFoldDB" id="A0A0D2PIK7"/>
<dbReference type="Proteomes" id="UP000054270">
    <property type="component" value="Unassembled WGS sequence"/>
</dbReference>
<comment type="similarity">
    <text evidence="1">Belongs to the 4-hydroxybenzoyl-CoA thioesterase family.</text>
</comment>
<protein>
    <recommendedName>
        <fullName evidence="3">Thioesterase domain-containing protein</fullName>
    </recommendedName>
</protein>
<dbReference type="STRING" id="945553.A0A0D2PIK7"/>
<keyword evidence="5" id="KW-1185">Reference proteome</keyword>
<evidence type="ECO:0000256" key="2">
    <source>
        <dbReference type="ARBA" id="ARBA00022801"/>
    </source>
</evidence>
<proteinExistence type="inferred from homology"/>
<dbReference type="InterPro" id="IPR050563">
    <property type="entry name" value="4-hydroxybenzoyl-CoA_TE"/>
</dbReference>
<evidence type="ECO:0000259" key="3">
    <source>
        <dbReference type="Pfam" id="PF03061"/>
    </source>
</evidence>
<dbReference type="Pfam" id="PF03061">
    <property type="entry name" value="4HBT"/>
    <property type="match status" value="1"/>
</dbReference>
<dbReference type="OMA" id="DNDAYGH"/>
<name>A0A0D2PIK7_HYPSF</name>
<dbReference type="EMBL" id="KN817521">
    <property type="protein sequence ID" value="KJA28291.1"/>
    <property type="molecule type" value="Genomic_DNA"/>
</dbReference>
<dbReference type="FunFam" id="3.10.129.10:FF:000104">
    <property type="entry name" value="Thioesterase family protein (AFU_orthologue AFUA_2G16350)"/>
    <property type="match status" value="1"/>
</dbReference>
<dbReference type="GO" id="GO:0047617">
    <property type="term" value="F:fatty acyl-CoA hydrolase activity"/>
    <property type="evidence" value="ECO:0007669"/>
    <property type="project" value="TreeGrafter"/>
</dbReference>
<keyword evidence="2" id="KW-0378">Hydrolase</keyword>
<dbReference type="CDD" id="cd00586">
    <property type="entry name" value="4HBT"/>
    <property type="match status" value="1"/>
</dbReference>
<sequence length="150" mass="17203">MVEPISINLKSRVRSDYVYFLSYRTRWSDNDQYSHMNNSIYYHLFDSIVNTYLIEQCGMDPKLSPQIGLVVSSYCQFFAPLGFPQVLDLGLRVDRLGNSSVTYEVGVFEQGKNSPAAVGGYTHVFVESESRKSSKMETETRRGLERLHKL</sequence>
<dbReference type="SUPFAM" id="SSF54637">
    <property type="entry name" value="Thioesterase/thiol ester dehydrase-isomerase"/>
    <property type="match status" value="1"/>
</dbReference>
<gene>
    <name evidence="4" type="ORF">HYPSUDRAFT_155381</name>
</gene>
<dbReference type="InterPro" id="IPR006683">
    <property type="entry name" value="Thioestr_dom"/>
</dbReference>
<dbReference type="Gene3D" id="3.10.129.10">
    <property type="entry name" value="Hotdog Thioesterase"/>
    <property type="match status" value="1"/>
</dbReference>
<dbReference type="PANTHER" id="PTHR31793:SF27">
    <property type="entry name" value="NOVEL THIOESTERASE SUPERFAMILY DOMAIN AND SAPOSIN A-TYPE DOMAIN CONTAINING PROTEIN (0610012H03RIK)"/>
    <property type="match status" value="1"/>
</dbReference>